<dbReference type="RefSeq" id="WP_131721880.1">
    <property type="nucleotide sequence ID" value="NZ_JACKVA010000032.1"/>
</dbReference>
<gene>
    <name evidence="2" type="ORF">BN970_07109</name>
</gene>
<dbReference type="Proteomes" id="UP000182227">
    <property type="component" value="Unassembled WGS sequence"/>
</dbReference>
<proteinExistence type="predicted"/>
<sequence precursor="true">MGSGRVAGLVVAAVVAGVGLAPSAAADDKYTQTWPTPYDQTTCKQFLGQMTAKQRWAMAADMLTGARNMKSKTGLPSDSMVTEFEGGLETACVIDTMTMTDVGAGLYMTEPRFHP</sequence>
<evidence type="ECO:0000256" key="1">
    <source>
        <dbReference type="SAM" id="SignalP"/>
    </source>
</evidence>
<dbReference type="OrthoDB" id="5125549at2"/>
<organism evidence="2 3">
    <name type="scientific">Mycolicibacterium conceptionense</name>
    <dbReference type="NCBI Taxonomy" id="451644"/>
    <lineage>
        <taxon>Bacteria</taxon>
        <taxon>Bacillati</taxon>
        <taxon>Actinomycetota</taxon>
        <taxon>Actinomycetes</taxon>
        <taxon>Mycobacteriales</taxon>
        <taxon>Mycobacteriaceae</taxon>
        <taxon>Mycolicibacterium</taxon>
    </lineage>
</organism>
<feature type="chain" id="PRO_5006708354" description="DUF732 domain-containing protein" evidence="1">
    <location>
        <begin position="27"/>
        <end position="115"/>
    </location>
</feature>
<dbReference type="GeneID" id="44297575"/>
<feature type="signal peptide" evidence="1">
    <location>
        <begin position="1"/>
        <end position="26"/>
    </location>
</feature>
<protein>
    <recommendedName>
        <fullName evidence="4">DUF732 domain-containing protein</fullName>
    </recommendedName>
</protein>
<name>A0A0U1DZ90_9MYCO</name>
<dbReference type="AlphaFoldDB" id="A0A0U1DZ90"/>
<accession>A0A0U1DZ90</accession>
<reference evidence="2 3" key="1">
    <citation type="submission" date="2015-03" db="EMBL/GenBank/DDBJ databases">
        <authorList>
            <person name="Murphy D."/>
        </authorList>
    </citation>
    <scope>NUCLEOTIDE SEQUENCE [LARGE SCALE GENOMIC DNA]</scope>
    <source>
        <strain evidence="2 3">D16</strain>
    </source>
</reference>
<evidence type="ECO:0008006" key="4">
    <source>
        <dbReference type="Google" id="ProtNLM"/>
    </source>
</evidence>
<evidence type="ECO:0000313" key="3">
    <source>
        <dbReference type="Proteomes" id="UP000182227"/>
    </source>
</evidence>
<dbReference type="EMBL" id="CTEF01000010">
    <property type="protein sequence ID" value="CQD25307.1"/>
    <property type="molecule type" value="Genomic_DNA"/>
</dbReference>
<evidence type="ECO:0000313" key="2">
    <source>
        <dbReference type="EMBL" id="CQD25307.1"/>
    </source>
</evidence>
<keyword evidence="1" id="KW-0732">Signal</keyword>